<feature type="transmembrane region" description="Helical" evidence="2">
    <location>
        <begin position="277"/>
        <end position="303"/>
    </location>
</feature>
<proteinExistence type="predicted"/>
<keyword evidence="2" id="KW-0472">Membrane</keyword>
<organism evidence="4 5">
    <name type="scientific">Massariosphaeria phaeospora</name>
    <dbReference type="NCBI Taxonomy" id="100035"/>
    <lineage>
        <taxon>Eukaryota</taxon>
        <taxon>Fungi</taxon>
        <taxon>Dikarya</taxon>
        <taxon>Ascomycota</taxon>
        <taxon>Pezizomycotina</taxon>
        <taxon>Dothideomycetes</taxon>
        <taxon>Pleosporomycetidae</taxon>
        <taxon>Pleosporales</taxon>
        <taxon>Pleosporales incertae sedis</taxon>
        <taxon>Massariosphaeria</taxon>
    </lineage>
</organism>
<evidence type="ECO:0000256" key="1">
    <source>
        <dbReference type="SAM" id="MobiDB-lite"/>
    </source>
</evidence>
<evidence type="ECO:0000313" key="4">
    <source>
        <dbReference type="EMBL" id="KAF2870741.1"/>
    </source>
</evidence>
<protein>
    <submittedName>
        <fullName evidence="4">Uncharacterized protein</fullName>
    </submittedName>
</protein>
<keyword evidence="5" id="KW-1185">Reference proteome</keyword>
<accession>A0A7C8M8P0</accession>
<name>A0A7C8M8P0_9PLEO</name>
<feature type="signal peptide" evidence="3">
    <location>
        <begin position="1"/>
        <end position="19"/>
    </location>
</feature>
<evidence type="ECO:0000256" key="2">
    <source>
        <dbReference type="SAM" id="Phobius"/>
    </source>
</evidence>
<dbReference type="EMBL" id="JAADJZ010000013">
    <property type="protein sequence ID" value="KAF2870741.1"/>
    <property type="molecule type" value="Genomic_DNA"/>
</dbReference>
<evidence type="ECO:0000313" key="5">
    <source>
        <dbReference type="Proteomes" id="UP000481861"/>
    </source>
</evidence>
<feature type="chain" id="PRO_5028834951" evidence="3">
    <location>
        <begin position="20"/>
        <end position="326"/>
    </location>
</feature>
<reference evidence="4 5" key="1">
    <citation type="submission" date="2020-01" db="EMBL/GenBank/DDBJ databases">
        <authorList>
            <consortium name="DOE Joint Genome Institute"/>
            <person name="Haridas S."/>
            <person name="Albert R."/>
            <person name="Binder M."/>
            <person name="Bloem J."/>
            <person name="Labutti K."/>
            <person name="Salamov A."/>
            <person name="Andreopoulos B."/>
            <person name="Baker S.E."/>
            <person name="Barry K."/>
            <person name="Bills G."/>
            <person name="Bluhm B.H."/>
            <person name="Cannon C."/>
            <person name="Castanera R."/>
            <person name="Culley D.E."/>
            <person name="Daum C."/>
            <person name="Ezra D."/>
            <person name="Gonzalez J.B."/>
            <person name="Henrissat B."/>
            <person name="Kuo A."/>
            <person name="Liang C."/>
            <person name="Lipzen A."/>
            <person name="Lutzoni F."/>
            <person name="Magnuson J."/>
            <person name="Mondo S."/>
            <person name="Nolan M."/>
            <person name="Ohm R."/>
            <person name="Pangilinan J."/>
            <person name="Park H.-J.H."/>
            <person name="Ramirez L."/>
            <person name="Alfaro M."/>
            <person name="Sun H."/>
            <person name="Tritt A."/>
            <person name="Yoshinaga Y."/>
            <person name="Zwiers L.-H.L."/>
            <person name="Turgeon B.G."/>
            <person name="Goodwin S.B."/>
            <person name="Spatafora J.W."/>
            <person name="Crous P.W."/>
            <person name="Grigoriev I.V."/>
        </authorList>
    </citation>
    <scope>NUCLEOTIDE SEQUENCE [LARGE SCALE GENOMIC DNA]</scope>
    <source>
        <strain evidence="4 5">CBS 611.86</strain>
    </source>
</reference>
<sequence>MLFQTALVAGLLLAGQTTASTVNALFQSSEDIEVVLRRDAELLATLTRRQDSNPADSAPQVSTTPASGPITQADVAKWEVDTEAACNTALQALNGQASNPTGLAVCYNLPYLDNKTGIFQAELRMYNVSAPIAPWLGVPASDISMSLSYLGAMVQTGNASMQARGIASPADGMLVEKRQNNGGPEMLKVLSYVGQINSNLMGTAMTEETLRPLLIPQIEISARNDLKATLSSQEASFVNGVFANQAASTVTDPAAQASASAAAASAVPFVLPGTSLAFFPIGLVITCVWTAGFFTAVGFGTLGRMQFREQYRRRMRTEVSRGVRTI</sequence>
<dbReference type="AlphaFoldDB" id="A0A7C8M8P0"/>
<keyword evidence="3" id="KW-0732">Signal</keyword>
<dbReference type="OrthoDB" id="2596908at2759"/>
<keyword evidence="2" id="KW-1133">Transmembrane helix</keyword>
<keyword evidence="2" id="KW-0812">Transmembrane</keyword>
<feature type="compositionally biased region" description="Polar residues" evidence="1">
    <location>
        <begin position="52"/>
        <end position="68"/>
    </location>
</feature>
<evidence type="ECO:0000256" key="3">
    <source>
        <dbReference type="SAM" id="SignalP"/>
    </source>
</evidence>
<feature type="region of interest" description="Disordered" evidence="1">
    <location>
        <begin position="48"/>
        <end position="68"/>
    </location>
</feature>
<gene>
    <name evidence="4" type="ORF">BDV95DRAFT_495915</name>
</gene>
<dbReference type="Proteomes" id="UP000481861">
    <property type="component" value="Unassembled WGS sequence"/>
</dbReference>
<comment type="caution">
    <text evidence="4">The sequence shown here is derived from an EMBL/GenBank/DDBJ whole genome shotgun (WGS) entry which is preliminary data.</text>
</comment>